<comment type="caution">
    <text evidence="3">The sequence shown here is derived from an EMBL/GenBank/DDBJ whole genome shotgun (WGS) entry which is preliminary data.</text>
</comment>
<feature type="domain" description="Response regulatory" evidence="2">
    <location>
        <begin position="28"/>
        <end position="143"/>
    </location>
</feature>
<protein>
    <recommendedName>
        <fullName evidence="2">Response regulatory domain-containing protein</fullName>
    </recommendedName>
</protein>
<dbReference type="Pfam" id="PF00072">
    <property type="entry name" value="Response_reg"/>
    <property type="match status" value="1"/>
</dbReference>
<dbReference type="EMBL" id="BSYR01000012">
    <property type="protein sequence ID" value="GMI76520.1"/>
    <property type="molecule type" value="Genomic_DNA"/>
</dbReference>
<keyword evidence="1" id="KW-0597">Phosphoprotein</keyword>
<organism evidence="3 4">
    <name type="scientific">Hibiscus trionum</name>
    <name type="common">Flower of an hour</name>
    <dbReference type="NCBI Taxonomy" id="183268"/>
    <lineage>
        <taxon>Eukaryota</taxon>
        <taxon>Viridiplantae</taxon>
        <taxon>Streptophyta</taxon>
        <taxon>Embryophyta</taxon>
        <taxon>Tracheophyta</taxon>
        <taxon>Spermatophyta</taxon>
        <taxon>Magnoliopsida</taxon>
        <taxon>eudicotyledons</taxon>
        <taxon>Gunneridae</taxon>
        <taxon>Pentapetalae</taxon>
        <taxon>rosids</taxon>
        <taxon>malvids</taxon>
        <taxon>Malvales</taxon>
        <taxon>Malvaceae</taxon>
        <taxon>Malvoideae</taxon>
        <taxon>Hibiscus</taxon>
    </lineage>
</organism>
<dbReference type="PANTHER" id="PTHR43228:SF1">
    <property type="entry name" value="TWO-COMPONENT RESPONSE REGULATOR ARR22"/>
    <property type="match status" value="1"/>
</dbReference>
<dbReference type="SMART" id="SM00448">
    <property type="entry name" value="REC"/>
    <property type="match status" value="1"/>
</dbReference>
<name>A0A9W7LVD0_HIBTR</name>
<evidence type="ECO:0000313" key="4">
    <source>
        <dbReference type="Proteomes" id="UP001165190"/>
    </source>
</evidence>
<gene>
    <name evidence="3" type="ORF">HRI_001321300</name>
</gene>
<reference evidence="3" key="1">
    <citation type="submission" date="2023-05" db="EMBL/GenBank/DDBJ databases">
        <title>Genome and transcriptome analyses reveal genes involved in the formation of fine ridges on petal epidermal cells in Hibiscus trionum.</title>
        <authorList>
            <person name="Koshimizu S."/>
            <person name="Masuda S."/>
            <person name="Ishii T."/>
            <person name="Shirasu K."/>
            <person name="Hoshino A."/>
            <person name="Arita M."/>
        </authorList>
    </citation>
    <scope>NUCLEOTIDE SEQUENCE</scope>
    <source>
        <strain evidence="3">Hamamatsu line</strain>
    </source>
</reference>
<evidence type="ECO:0000256" key="1">
    <source>
        <dbReference type="PROSITE-ProRule" id="PRU00169"/>
    </source>
</evidence>
<accession>A0A9W7LVD0</accession>
<dbReference type="Proteomes" id="UP001165190">
    <property type="component" value="Unassembled WGS sequence"/>
</dbReference>
<dbReference type="InterPro" id="IPR052048">
    <property type="entry name" value="ST_Response_Regulator"/>
</dbReference>
<dbReference type="OrthoDB" id="21225at2759"/>
<dbReference type="SUPFAM" id="SSF52172">
    <property type="entry name" value="CheY-like"/>
    <property type="match status" value="1"/>
</dbReference>
<evidence type="ECO:0000313" key="3">
    <source>
        <dbReference type="EMBL" id="GMI76520.1"/>
    </source>
</evidence>
<sequence>MVSGNSASSSSLSMKSDEDIVNNNNNLRVLVVDDSPMIRKLHDMYLKKFGLKVQVAENGKQAVDLFHFGASFDLILMDKEMPIMDGEEATKELRTMGVTSMIVGVTSLDSPNEKQAFMEAGLDYFFTKPLTTDNISFILQELNKKNNKN</sequence>
<dbReference type="PANTHER" id="PTHR43228">
    <property type="entry name" value="TWO-COMPONENT RESPONSE REGULATOR"/>
    <property type="match status" value="1"/>
</dbReference>
<dbReference type="GO" id="GO:0000160">
    <property type="term" value="P:phosphorelay signal transduction system"/>
    <property type="evidence" value="ECO:0007669"/>
    <property type="project" value="InterPro"/>
</dbReference>
<dbReference type="PROSITE" id="PS50110">
    <property type="entry name" value="RESPONSE_REGULATORY"/>
    <property type="match status" value="1"/>
</dbReference>
<dbReference type="AlphaFoldDB" id="A0A9W7LVD0"/>
<proteinExistence type="predicted"/>
<dbReference type="InterPro" id="IPR001789">
    <property type="entry name" value="Sig_transdc_resp-reg_receiver"/>
</dbReference>
<dbReference type="Gene3D" id="3.40.50.2300">
    <property type="match status" value="1"/>
</dbReference>
<keyword evidence="4" id="KW-1185">Reference proteome</keyword>
<evidence type="ECO:0000259" key="2">
    <source>
        <dbReference type="PROSITE" id="PS50110"/>
    </source>
</evidence>
<feature type="modified residue" description="4-aspartylphosphate" evidence="1">
    <location>
        <position position="78"/>
    </location>
</feature>
<dbReference type="InterPro" id="IPR011006">
    <property type="entry name" value="CheY-like_superfamily"/>
</dbReference>
<dbReference type="CDD" id="cd17546">
    <property type="entry name" value="REC_hyHK_CKI1_RcsC-like"/>
    <property type="match status" value="1"/>
</dbReference>